<comment type="catalytic activity">
    <reaction evidence="13">
        <text>a lipid A disaccharide + ATP = a lipid IVA + ADP + H(+)</text>
        <dbReference type="Rhea" id="RHEA:67840"/>
        <dbReference type="ChEBI" id="CHEBI:15378"/>
        <dbReference type="ChEBI" id="CHEBI:30616"/>
        <dbReference type="ChEBI" id="CHEBI:176343"/>
        <dbReference type="ChEBI" id="CHEBI:176425"/>
        <dbReference type="ChEBI" id="CHEBI:456216"/>
        <dbReference type="EC" id="2.7.1.130"/>
    </reaction>
</comment>
<keyword evidence="5 13" id="KW-0444">Lipid biosynthesis</keyword>
<dbReference type="PANTHER" id="PTHR42724:SF1">
    <property type="entry name" value="TETRAACYLDISACCHARIDE 4'-KINASE, MITOCHONDRIAL-RELATED"/>
    <property type="match status" value="1"/>
</dbReference>
<dbReference type="Proteomes" id="UP001597438">
    <property type="component" value="Unassembled WGS sequence"/>
</dbReference>
<keyword evidence="15" id="KW-1185">Reference proteome</keyword>
<evidence type="ECO:0000256" key="3">
    <source>
        <dbReference type="ARBA" id="ARBA00012071"/>
    </source>
</evidence>
<dbReference type="Pfam" id="PF02606">
    <property type="entry name" value="LpxK"/>
    <property type="match status" value="1"/>
</dbReference>
<reference evidence="15" key="1">
    <citation type="journal article" date="2019" name="Int. J. Syst. Evol. Microbiol.">
        <title>The Global Catalogue of Microorganisms (GCM) 10K type strain sequencing project: providing services to taxonomists for standard genome sequencing and annotation.</title>
        <authorList>
            <consortium name="The Broad Institute Genomics Platform"/>
            <consortium name="The Broad Institute Genome Sequencing Center for Infectious Disease"/>
            <person name="Wu L."/>
            <person name="Ma J."/>
        </authorList>
    </citation>
    <scope>NUCLEOTIDE SEQUENCE [LARGE SCALE GENOMIC DNA]</scope>
    <source>
        <strain evidence="15">KCTC 52925</strain>
    </source>
</reference>
<evidence type="ECO:0000256" key="8">
    <source>
        <dbReference type="ARBA" id="ARBA00022741"/>
    </source>
</evidence>
<dbReference type="InterPro" id="IPR027417">
    <property type="entry name" value="P-loop_NTPase"/>
</dbReference>
<gene>
    <name evidence="13 14" type="primary">lpxK</name>
    <name evidence="14" type="ORF">ACFSYS_15255</name>
</gene>
<evidence type="ECO:0000313" key="15">
    <source>
        <dbReference type="Proteomes" id="UP001597438"/>
    </source>
</evidence>
<evidence type="ECO:0000256" key="2">
    <source>
        <dbReference type="ARBA" id="ARBA00004870"/>
    </source>
</evidence>
<evidence type="ECO:0000256" key="4">
    <source>
        <dbReference type="ARBA" id="ARBA00016436"/>
    </source>
</evidence>
<protein>
    <recommendedName>
        <fullName evidence="4 13">Tetraacyldisaccharide 4'-kinase</fullName>
        <ecNumber evidence="3 13">2.7.1.130</ecNumber>
    </recommendedName>
    <alternativeName>
        <fullName evidence="12 13">Lipid A 4'-kinase</fullName>
    </alternativeName>
</protein>
<dbReference type="EC" id="2.7.1.130" evidence="3 13"/>
<accession>A0ABW5X873</accession>
<dbReference type="HAMAP" id="MF_00409">
    <property type="entry name" value="LpxK"/>
    <property type="match status" value="1"/>
</dbReference>
<keyword evidence="7 13" id="KW-0808">Transferase</keyword>
<evidence type="ECO:0000313" key="14">
    <source>
        <dbReference type="EMBL" id="MFD2834647.1"/>
    </source>
</evidence>
<evidence type="ECO:0000256" key="13">
    <source>
        <dbReference type="HAMAP-Rule" id="MF_00409"/>
    </source>
</evidence>
<keyword evidence="10 13" id="KW-0067">ATP-binding</keyword>
<evidence type="ECO:0000256" key="12">
    <source>
        <dbReference type="ARBA" id="ARBA00029757"/>
    </source>
</evidence>
<evidence type="ECO:0000256" key="1">
    <source>
        <dbReference type="ARBA" id="ARBA00002274"/>
    </source>
</evidence>
<comment type="pathway">
    <text evidence="2 13">Glycolipid biosynthesis; lipid IV(A) biosynthesis; lipid IV(A) from (3R)-3-hydroxytetradecanoyl-[acyl-carrier-protein] and UDP-N-acetyl-alpha-D-glucosamine: step 6/6.</text>
</comment>
<keyword evidence="6 13" id="KW-0441">Lipid A biosynthesis</keyword>
<comment type="caution">
    <text evidence="14">The sequence shown here is derived from an EMBL/GenBank/DDBJ whole genome shotgun (WGS) entry which is preliminary data.</text>
</comment>
<comment type="caution">
    <text evidence="13">Lacks conserved residue(s) required for the propagation of feature annotation.</text>
</comment>
<keyword evidence="11 13" id="KW-0443">Lipid metabolism</keyword>
<proteinExistence type="inferred from homology"/>
<evidence type="ECO:0000256" key="7">
    <source>
        <dbReference type="ARBA" id="ARBA00022679"/>
    </source>
</evidence>
<dbReference type="InterPro" id="IPR003758">
    <property type="entry name" value="LpxK"/>
</dbReference>
<dbReference type="PANTHER" id="PTHR42724">
    <property type="entry name" value="TETRAACYLDISACCHARIDE 4'-KINASE"/>
    <property type="match status" value="1"/>
</dbReference>
<evidence type="ECO:0000256" key="11">
    <source>
        <dbReference type="ARBA" id="ARBA00023098"/>
    </source>
</evidence>
<evidence type="ECO:0000256" key="10">
    <source>
        <dbReference type="ARBA" id="ARBA00022840"/>
    </source>
</evidence>
<dbReference type="NCBIfam" id="TIGR00682">
    <property type="entry name" value="lpxK"/>
    <property type="match status" value="1"/>
</dbReference>
<dbReference type="SUPFAM" id="SSF52540">
    <property type="entry name" value="P-loop containing nucleoside triphosphate hydrolases"/>
    <property type="match status" value="1"/>
</dbReference>
<comment type="similarity">
    <text evidence="13">Belongs to the LpxK family.</text>
</comment>
<dbReference type="EMBL" id="JBHUOJ010000033">
    <property type="protein sequence ID" value="MFD2834647.1"/>
    <property type="molecule type" value="Genomic_DNA"/>
</dbReference>
<keyword evidence="8 13" id="KW-0547">Nucleotide-binding</keyword>
<evidence type="ECO:0000256" key="9">
    <source>
        <dbReference type="ARBA" id="ARBA00022777"/>
    </source>
</evidence>
<evidence type="ECO:0000256" key="5">
    <source>
        <dbReference type="ARBA" id="ARBA00022516"/>
    </source>
</evidence>
<sequence>MSNFRKLLFPLSILYDGITRTRNFAYEKGIFHSATFQVSIIAVGNLSVGGTGKSPMIEYLLDLFIEENSVAVLSRGYKRKTKGFRLLKVDDIAADVGDEPLQFKLKFPKAKIAVDANRVEGIENLMRQQPDLILLDDAYQHRKVKADLYILLTTYDELYSKDLVLPAGNLRESKSGAERAEIIVVTKCPVNLSESKKQKISESLQIKKSQQLFFSSIDYSEKIISSEGEKKFDDLNFENFTLVTGIANPNPLLEYLRNLGIDLKHKRFPDHHNFSEKEVQELSQYPKILTTEKDYMRLKEVLPQEQLYYLPIKTKILQDAEGFENLLKVRFSEIQAEKTRQ</sequence>
<dbReference type="GO" id="GO:0009029">
    <property type="term" value="F:lipid-A 4'-kinase activity"/>
    <property type="evidence" value="ECO:0007669"/>
    <property type="project" value="UniProtKB-EC"/>
</dbReference>
<organism evidence="14 15">
    <name type="scientific">Christiangramia antarctica</name>
    <dbReference type="NCBI Taxonomy" id="2058158"/>
    <lineage>
        <taxon>Bacteria</taxon>
        <taxon>Pseudomonadati</taxon>
        <taxon>Bacteroidota</taxon>
        <taxon>Flavobacteriia</taxon>
        <taxon>Flavobacteriales</taxon>
        <taxon>Flavobacteriaceae</taxon>
        <taxon>Christiangramia</taxon>
    </lineage>
</organism>
<evidence type="ECO:0000256" key="6">
    <source>
        <dbReference type="ARBA" id="ARBA00022556"/>
    </source>
</evidence>
<comment type="function">
    <text evidence="1 13">Transfers the gamma-phosphate of ATP to the 4'-position of a tetraacyldisaccharide 1-phosphate intermediate (termed DS-1-P) to form tetraacyldisaccharide 1,4'-bis-phosphate (lipid IVA).</text>
</comment>
<name>A0ABW5X873_9FLAO</name>
<keyword evidence="9 13" id="KW-0418">Kinase</keyword>
<dbReference type="RefSeq" id="WP_251740582.1">
    <property type="nucleotide sequence ID" value="NZ_JBHUOJ010000033.1"/>
</dbReference>